<sequence length="203" mass="23891">MTPDEIETALQAAFNSCNAASCPLTDIQKQILLRVIEQIQADSNSKISDVTNPLDELDSEELAAFLYFVKTKEQQNRTWKVQLLNDWLHDNDSGNVQFIRQRYGLPWLNRVESFHFDKYSYVEDALKLRVGDRIEICNGLWEWVQDDGPCKREWFPCIVLQIDEIDHGDGLPSNCVVRLYNGSEYEIPGIYQWNRYNWRWPRK</sequence>
<evidence type="ECO:0000313" key="1">
    <source>
        <dbReference type="EMBL" id="KZL49243.1"/>
    </source>
</evidence>
<reference evidence="1 2" key="1">
    <citation type="submission" date="2016-04" db="EMBL/GenBank/DDBJ databases">
        <title>Draft Genome Assembly of the Bloom-forming Cyanobacterium Nodularia spumigena Strain CENA596 in Shrimp Production Ponds.</title>
        <authorList>
            <person name="Popin R.V."/>
            <person name="Rigonato J."/>
            <person name="Abreu V.A."/>
            <person name="Andreote A.P."/>
            <person name="Silveira S.B."/>
            <person name="Odebrecht C."/>
            <person name="Fiore M.F."/>
        </authorList>
    </citation>
    <scope>NUCLEOTIDE SEQUENCE [LARGE SCALE GENOMIC DNA]</scope>
    <source>
        <strain evidence="1 2">CENA596</strain>
    </source>
</reference>
<organism evidence="1 2">
    <name type="scientific">Nodularia spumigena CENA596</name>
    <dbReference type="NCBI Taxonomy" id="1819295"/>
    <lineage>
        <taxon>Bacteria</taxon>
        <taxon>Bacillati</taxon>
        <taxon>Cyanobacteriota</taxon>
        <taxon>Cyanophyceae</taxon>
        <taxon>Nostocales</taxon>
        <taxon>Nodulariaceae</taxon>
        <taxon>Nodularia</taxon>
    </lineage>
</organism>
<protein>
    <submittedName>
        <fullName evidence="1">Uncharacterized protein</fullName>
    </submittedName>
</protein>
<proteinExistence type="predicted"/>
<gene>
    <name evidence="1" type="ORF">A2T98_13700</name>
</gene>
<dbReference type="RefSeq" id="WP_063873247.1">
    <property type="nucleotide sequence ID" value="NZ_CAWMRI010000184.1"/>
</dbReference>
<evidence type="ECO:0000313" key="2">
    <source>
        <dbReference type="Proteomes" id="UP000076555"/>
    </source>
</evidence>
<accession>A0A161UTN6</accession>
<dbReference type="Proteomes" id="UP000076555">
    <property type="component" value="Unassembled WGS sequence"/>
</dbReference>
<name>A0A161UTN6_NODSP</name>
<dbReference type="AlphaFoldDB" id="A0A161UTN6"/>
<comment type="caution">
    <text evidence="1">The sequence shown here is derived from an EMBL/GenBank/DDBJ whole genome shotgun (WGS) entry which is preliminary data.</text>
</comment>
<dbReference type="EMBL" id="LWAJ01000184">
    <property type="protein sequence ID" value="KZL49243.1"/>
    <property type="molecule type" value="Genomic_DNA"/>
</dbReference>
<dbReference type="OrthoDB" id="456467at2"/>